<dbReference type="Gene3D" id="2.40.30.10">
    <property type="entry name" value="Translation factors"/>
    <property type="match status" value="1"/>
</dbReference>
<dbReference type="InterPro" id="IPR050415">
    <property type="entry name" value="MRET"/>
</dbReference>
<evidence type="ECO:0000259" key="8">
    <source>
        <dbReference type="PROSITE" id="PS51085"/>
    </source>
</evidence>
<dbReference type="Proteomes" id="UP000282551">
    <property type="component" value="Chromosome"/>
</dbReference>
<keyword evidence="4" id="KW-0479">Metal-binding</keyword>
<dbReference type="InterPro" id="IPR001041">
    <property type="entry name" value="2Fe-2S_ferredoxin-type"/>
</dbReference>
<accession>A0A3S4VE64</accession>
<dbReference type="AlphaFoldDB" id="A0A3S4VE64"/>
<protein>
    <submittedName>
        <fullName evidence="10">Ferredoxin</fullName>
        <ecNumber evidence="10">1.-.-.-</ecNumber>
    </submittedName>
</protein>
<evidence type="ECO:0000256" key="1">
    <source>
        <dbReference type="ARBA" id="ARBA00001974"/>
    </source>
</evidence>
<keyword evidence="11" id="KW-1185">Reference proteome</keyword>
<keyword evidence="7" id="KW-0411">Iron-sulfur</keyword>
<keyword evidence="2" id="KW-0285">Flavoprotein</keyword>
<dbReference type="EMBL" id="LR134355">
    <property type="protein sequence ID" value="VEG49621.1"/>
    <property type="molecule type" value="Genomic_DNA"/>
</dbReference>
<evidence type="ECO:0000313" key="10">
    <source>
        <dbReference type="EMBL" id="VEG49621.1"/>
    </source>
</evidence>
<evidence type="ECO:0000256" key="4">
    <source>
        <dbReference type="ARBA" id="ARBA00022723"/>
    </source>
</evidence>
<feature type="domain" description="2Fe-2S ferredoxin-type" evidence="8">
    <location>
        <begin position="247"/>
        <end position="334"/>
    </location>
</feature>
<evidence type="ECO:0000256" key="3">
    <source>
        <dbReference type="ARBA" id="ARBA00022714"/>
    </source>
</evidence>
<dbReference type="PROSITE" id="PS00197">
    <property type="entry name" value="2FE2S_FER_1"/>
    <property type="match status" value="1"/>
</dbReference>
<dbReference type="CDD" id="cd00207">
    <property type="entry name" value="fer2"/>
    <property type="match status" value="1"/>
</dbReference>
<gene>
    <name evidence="10" type="primary">ophA1_4</name>
    <name evidence="10" type="ORF">NCTC10485_03932</name>
</gene>
<evidence type="ECO:0000256" key="2">
    <source>
        <dbReference type="ARBA" id="ARBA00022630"/>
    </source>
</evidence>
<dbReference type="GO" id="GO:0046872">
    <property type="term" value="F:metal ion binding"/>
    <property type="evidence" value="ECO:0007669"/>
    <property type="project" value="UniProtKB-KW"/>
</dbReference>
<dbReference type="Gene3D" id="3.40.50.80">
    <property type="entry name" value="Nucleotide-binding domain of ferredoxin-NADP reductase (FNR) module"/>
    <property type="match status" value="1"/>
</dbReference>
<dbReference type="InterPro" id="IPR012675">
    <property type="entry name" value="Beta-grasp_dom_sf"/>
</dbReference>
<dbReference type="OrthoDB" id="502624at2"/>
<dbReference type="PROSITE" id="PS51384">
    <property type="entry name" value="FAD_FR"/>
    <property type="match status" value="1"/>
</dbReference>
<evidence type="ECO:0000256" key="6">
    <source>
        <dbReference type="ARBA" id="ARBA00023004"/>
    </source>
</evidence>
<comment type="cofactor">
    <cofactor evidence="1">
        <name>FAD</name>
        <dbReference type="ChEBI" id="CHEBI:57692"/>
    </cofactor>
</comment>
<dbReference type="SUPFAM" id="SSF63380">
    <property type="entry name" value="Riboflavin synthase domain-like"/>
    <property type="match status" value="1"/>
</dbReference>
<dbReference type="InterPro" id="IPR001433">
    <property type="entry name" value="OxRdtase_FAD/NAD-bd"/>
</dbReference>
<keyword evidence="5 10" id="KW-0560">Oxidoreductase</keyword>
<reference evidence="10 11" key="1">
    <citation type="submission" date="2018-12" db="EMBL/GenBank/DDBJ databases">
        <authorList>
            <consortium name="Pathogen Informatics"/>
        </authorList>
    </citation>
    <scope>NUCLEOTIDE SEQUENCE [LARGE SCALE GENOMIC DNA]</scope>
    <source>
        <strain evidence="10 11">NCTC10485</strain>
    </source>
</reference>
<dbReference type="Pfam" id="PF00111">
    <property type="entry name" value="Fer2"/>
    <property type="match status" value="1"/>
</dbReference>
<dbReference type="InterPro" id="IPR039261">
    <property type="entry name" value="FNR_nucleotide-bd"/>
</dbReference>
<dbReference type="PANTHER" id="PTHR47354:SF1">
    <property type="entry name" value="CARNITINE MONOOXYGENASE REDUCTASE SUBUNIT"/>
    <property type="match status" value="1"/>
</dbReference>
<dbReference type="SUPFAM" id="SSF54292">
    <property type="entry name" value="2Fe-2S ferredoxin-like"/>
    <property type="match status" value="1"/>
</dbReference>
<dbReference type="GO" id="GO:0051537">
    <property type="term" value="F:2 iron, 2 sulfur cluster binding"/>
    <property type="evidence" value="ECO:0007669"/>
    <property type="project" value="UniProtKB-KW"/>
</dbReference>
<feature type="domain" description="FAD-binding FR-type" evidence="9">
    <location>
        <begin position="8"/>
        <end position="123"/>
    </location>
</feature>
<proteinExistence type="predicted"/>
<name>A0A3S4VE64_MYCCI</name>
<organism evidence="10 11">
    <name type="scientific">Mycolicibacterium chitae</name>
    <name type="common">Mycobacterium chitae</name>
    <dbReference type="NCBI Taxonomy" id="1792"/>
    <lineage>
        <taxon>Bacteria</taxon>
        <taxon>Bacillati</taxon>
        <taxon>Actinomycetota</taxon>
        <taxon>Actinomycetes</taxon>
        <taxon>Mycobacteriales</taxon>
        <taxon>Mycobacteriaceae</taxon>
        <taxon>Mycolicibacterium</taxon>
    </lineage>
</organism>
<dbReference type="InterPro" id="IPR017938">
    <property type="entry name" value="Riboflavin_synthase-like_b-brl"/>
</dbReference>
<keyword evidence="6" id="KW-0408">Iron</keyword>
<dbReference type="InterPro" id="IPR017927">
    <property type="entry name" value="FAD-bd_FR_type"/>
</dbReference>
<dbReference type="Gene3D" id="3.10.20.30">
    <property type="match status" value="1"/>
</dbReference>
<sequence>MTGVDCLPQPSTVRLVMREYEADVTVAEKTTVADGVASLLLREVGGHPLPEWEPGAHIDLVMPSGLVRQYSLCGDPADRGSWRIAVLREPEGQSRGGSIYVHDSIEPGTTLRIRGPRNHFRLAPAANYVFVAGGIGITPILAMVAEAEAAGASWRIVYGGRSIHSMAFLDELSTHGDRVDIWPQDQRGLIDLDATVGSAQPDTLVYCCGPTGLLKAVEQHCASWPLDALRVERFTSSIGEVEHLENRPIEVELAQQGMTVTVPADRSVLEALEEQGLPVMSSCRSGMCGTCETPVLSGIPEHRDDVLTHEERESNEYMMICVSRCRGDKLVLDI</sequence>
<dbReference type="PANTHER" id="PTHR47354">
    <property type="entry name" value="NADH OXIDOREDUCTASE HCR"/>
    <property type="match status" value="1"/>
</dbReference>
<dbReference type="GO" id="GO:0016491">
    <property type="term" value="F:oxidoreductase activity"/>
    <property type="evidence" value="ECO:0007669"/>
    <property type="project" value="UniProtKB-KW"/>
</dbReference>
<evidence type="ECO:0000256" key="7">
    <source>
        <dbReference type="ARBA" id="ARBA00023014"/>
    </source>
</evidence>
<dbReference type="InterPro" id="IPR006058">
    <property type="entry name" value="2Fe2S_fd_BS"/>
</dbReference>
<evidence type="ECO:0000256" key="5">
    <source>
        <dbReference type="ARBA" id="ARBA00023002"/>
    </source>
</evidence>
<dbReference type="EC" id="1.-.-.-" evidence="10"/>
<dbReference type="PRINTS" id="PR00409">
    <property type="entry name" value="PHDIOXRDTASE"/>
</dbReference>
<dbReference type="SUPFAM" id="SSF52343">
    <property type="entry name" value="Ferredoxin reductase-like, C-terminal NADP-linked domain"/>
    <property type="match status" value="1"/>
</dbReference>
<evidence type="ECO:0000259" key="9">
    <source>
        <dbReference type="PROSITE" id="PS51384"/>
    </source>
</evidence>
<dbReference type="Pfam" id="PF00175">
    <property type="entry name" value="NAD_binding_1"/>
    <property type="match status" value="1"/>
</dbReference>
<keyword evidence="3" id="KW-0001">2Fe-2S</keyword>
<dbReference type="CDD" id="cd06185">
    <property type="entry name" value="PDR_like"/>
    <property type="match status" value="1"/>
</dbReference>
<evidence type="ECO:0000313" key="11">
    <source>
        <dbReference type="Proteomes" id="UP000282551"/>
    </source>
</evidence>
<dbReference type="InterPro" id="IPR036010">
    <property type="entry name" value="2Fe-2S_ferredoxin-like_sf"/>
</dbReference>
<dbReference type="PROSITE" id="PS51085">
    <property type="entry name" value="2FE2S_FER_2"/>
    <property type="match status" value="1"/>
</dbReference>